<dbReference type="EMBL" id="QXFW01000030">
    <property type="protein sequence ID" value="KAE9029275.1"/>
    <property type="molecule type" value="Genomic_DNA"/>
</dbReference>
<evidence type="ECO:0000313" key="18">
    <source>
        <dbReference type="Proteomes" id="UP000460718"/>
    </source>
</evidence>
<dbReference type="Proteomes" id="UP000476176">
    <property type="component" value="Unassembled WGS sequence"/>
</dbReference>
<feature type="chain" id="PRO_5036166154" evidence="1">
    <location>
        <begin position="22"/>
        <end position="51"/>
    </location>
</feature>
<organism evidence="5 16">
    <name type="scientific">Phytophthora fragariae</name>
    <dbReference type="NCBI Taxonomy" id="53985"/>
    <lineage>
        <taxon>Eukaryota</taxon>
        <taxon>Sar</taxon>
        <taxon>Stramenopiles</taxon>
        <taxon>Oomycota</taxon>
        <taxon>Peronosporomycetes</taxon>
        <taxon>Peronosporales</taxon>
        <taxon>Peronosporaceae</taxon>
        <taxon>Phytophthora</taxon>
    </lineage>
</organism>
<evidence type="ECO:0000313" key="2">
    <source>
        <dbReference type="EMBL" id="KAE8946296.1"/>
    </source>
</evidence>
<dbReference type="Proteomes" id="UP000433483">
    <property type="component" value="Unassembled WGS sequence"/>
</dbReference>
<dbReference type="Proteomes" id="UP000488956">
    <property type="component" value="Unassembled WGS sequence"/>
</dbReference>
<evidence type="ECO:0000256" key="1">
    <source>
        <dbReference type="SAM" id="SignalP"/>
    </source>
</evidence>
<dbReference type="Proteomes" id="UP000440732">
    <property type="component" value="Unassembled WGS sequence"/>
</dbReference>
<dbReference type="EMBL" id="QXFX01000033">
    <property type="protein sequence ID" value="KAE9137343.1"/>
    <property type="molecule type" value="Genomic_DNA"/>
</dbReference>
<dbReference type="Proteomes" id="UP000437068">
    <property type="component" value="Unassembled WGS sequence"/>
</dbReference>
<evidence type="ECO:0000313" key="4">
    <source>
        <dbReference type="EMBL" id="KAE9096627.1"/>
    </source>
</evidence>
<gene>
    <name evidence="10" type="ORF">PF001_g3262</name>
    <name evidence="9" type="ORF">PF002_g3182</name>
    <name evidence="8" type="ORF">PF004_g15690</name>
    <name evidence="7" type="ORF">PF005_g16471</name>
    <name evidence="5" type="ORF">PF006_g15732</name>
    <name evidence="4" type="ORF">PF007_g16929</name>
    <name evidence="11" type="ORF">PF008_g16083</name>
    <name evidence="2" type="ORF">PF009_g4071</name>
    <name evidence="6" type="ORF">PF010_g1360</name>
    <name evidence="3" type="ORF">PF011_g1157</name>
</gene>
<evidence type="ECO:0000313" key="14">
    <source>
        <dbReference type="Proteomes" id="UP000437068"/>
    </source>
</evidence>
<dbReference type="Proteomes" id="UP000460718">
    <property type="component" value="Unassembled WGS sequence"/>
</dbReference>
<evidence type="ECO:0000313" key="17">
    <source>
        <dbReference type="Proteomes" id="UP000441208"/>
    </source>
</evidence>
<evidence type="ECO:0000313" key="11">
    <source>
        <dbReference type="EMBL" id="KAE9328807.1"/>
    </source>
</evidence>
<evidence type="ECO:0000313" key="21">
    <source>
        <dbReference type="Proteomes" id="UP000488956"/>
    </source>
</evidence>
<dbReference type="EMBL" id="QXGE01000101">
    <property type="protein sequence ID" value="KAE9324815.1"/>
    <property type="molecule type" value="Genomic_DNA"/>
</dbReference>
<evidence type="ECO:0000313" key="13">
    <source>
        <dbReference type="Proteomes" id="UP000433483"/>
    </source>
</evidence>
<evidence type="ECO:0000313" key="15">
    <source>
        <dbReference type="Proteomes" id="UP000440367"/>
    </source>
</evidence>
<keyword evidence="13" id="KW-1185">Reference proteome</keyword>
<dbReference type="Proteomes" id="UP000441208">
    <property type="component" value="Unassembled WGS sequence"/>
</dbReference>
<dbReference type="Proteomes" id="UP000486351">
    <property type="component" value="Unassembled WGS sequence"/>
</dbReference>
<dbReference type="EMBL" id="QXGB01001079">
    <property type="protein sequence ID" value="KAE9197551.1"/>
    <property type="molecule type" value="Genomic_DNA"/>
</dbReference>
<evidence type="ECO:0000313" key="10">
    <source>
        <dbReference type="EMBL" id="KAE9324815.1"/>
    </source>
</evidence>
<evidence type="ECO:0000313" key="9">
    <source>
        <dbReference type="EMBL" id="KAE9253734.1"/>
    </source>
</evidence>
<evidence type="ECO:0000313" key="16">
    <source>
        <dbReference type="Proteomes" id="UP000440732"/>
    </source>
</evidence>
<dbReference type="EMBL" id="QXFY01001084">
    <property type="protein sequence ID" value="KAE9328807.1"/>
    <property type="molecule type" value="Genomic_DNA"/>
</dbReference>
<dbReference type="EMBL" id="QXFZ01001116">
    <property type="protein sequence ID" value="KAE9096627.1"/>
    <property type="molecule type" value="Genomic_DNA"/>
</dbReference>
<comment type="caution">
    <text evidence="5">The sequence shown here is derived from an EMBL/GenBank/DDBJ whole genome shotgun (WGS) entry which is preliminary data.</text>
</comment>
<dbReference type="Proteomes" id="UP000429523">
    <property type="component" value="Unassembled WGS sequence"/>
</dbReference>
<dbReference type="EMBL" id="QXGD01000088">
    <property type="protein sequence ID" value="KAE9253734.1"/>
    <property type="molecule type" value="Genomic_DNA"/>
</dbReference>
<evidence type="ECO:0000313" key="7">
    <source>
        <dbReference type="EMBL" id="KAE9197551.1"/>
    </source>
</evidence>
<dbReference type="Proteomes" id="UP000440367">
    <property type="component" value="Unassembled WGS sequence"/>
</dbReference>
<dbReference type="AlphaFoldDB" id="A0A6A3TAP5"/>
<evidence type="ECO:0000313" key="5">
    <source>
        <dbReference type="EMBL" id="KAE9130552.1"/>
    </source>
</evidence>
<dbReference type="EMBL" id="QXGF01000123">
    <property type="protein sequence ID" value="KAE8946296.1"/>
    <property type="molecule type" value="Genomic_DNA"/>
</dbReference>
<dbReference type="EMBL" id="QXGA01001053">
    <property type="protein sequence ID" value="KAE9130552.1"/>
    <property type="molecule type" value="Genomic_DNA"/>
</dbReference>
<dbReference type="EMBL" id="QXGC01001067">
    <property type="protein sequence ID" value="KAE9212221.1"/>
    <property type="molecule type" value="Genomic_DNA"/>
</dbReference>
<evidence type="ECO:0000313" key="20">
    <source>
        <dbReference type="Proteomes" id="UP000486351"/>
    </source>
</evidence>
<accession>A0A6A3TAP5</accession>
<evidence type="ECO:0000313" key="12">
    <source>
        <dbReference type="Proteomes" id="UP000429523"/>
    </source>
</evidence>
<name>A0A6A3TAP5_9STRA</name>
<evidence type="ECO:0000313" key="8">
    <source>
        <dbReference type="EMBL" id="KAE9212221.1"/>
    </source>
</evidence>
<evidence type="ECO:0000313" key="19">
    <source>
        <dbReference type="Proteomes" id="UP000476176"/>
    </source>
</evidence>
<sequence length="51" mass="5448">MLLQWNGVVQYSVLMVVPVCAMPVNNRTTGICDSESTATCASHCGCPSLPY</sequence>
<proteinExistence type="predicted"/>
<evidence type="ECO:0000313" key="6">
    <source>
        <dbReference type="EMBL" id="KAE9137343.1"/>
    </source>
</evidence>
<reference evidence="12 13" key="1">
    <citation type="submission" date="2018-08" db="EMBL/GenBank/DDBJ databases">
        <title>Genomic investigation of the strawberry pathogen Phytophthora fragariae indicates pathogenicity is determined by transcriptional variation in three key races.</title>
        <authorList>
            <person name="Adams T.M."/>
            <person name="Armitage A.D."/>
            <person name="Sobczyk M.K."/>
            <person name="Bates H.J."/>
            <person name="Dunwell J.M."/>
            <person name="Nellist C.F."/>
            <person name="Harrison R.J."/>
        </authorList>
    </citation>
    <scope>NUCLEOTIDE SEQUENCE [LARGE SCALE GENOMIC DNA]</scope>
    <source>
        <strain evidence="10 14">A4</strain>
        <strain evidence="9 15">BC-1</strain>
        <strain evidence="8 19">BC-23</strain>
        <strain evidence="7 13">NOV-27</strain>
        <strain evidence="5 16">NOV-5</strain>
        <strain evidence="4 17">NOV-71</strain>
        <strain evidence="11 20">NOV-77</strain>
        <strain evidence="2 12">NOV-9</strain>
        <strain evidence="6 21">ONT-3</strain>
        <strain evidence="3 18">SCRP245</strain>
    </source>
</reference>
<evidence type="ECO:0000313" key="3">
    <source>
        <dbReference type="EMBL" id="KAE9029275.1"/>
    </source>
</evidence>
<feature type="signal peptide" evidence="1">
    <location>
        <begin position="1"/>
        <end position="21"/>
    </location>
</feature>
<keyword evidence="1" id="KW-0732">Signal</keyword>
<protein>
    <submittedName>
        <fullName evidence="5">Uncharacterized protein</fullName>
    </submittedName>
</protein>